<feature type="binding site" evidence="8">
    <location>
        <position position="91"/>
    </location>
    <ligand>
        <name>UTP</name>
        <dbReference type="ChEBI" id="CHEBI:46398"/>
    </ligand>
</feature>
<evidence type="ECO:0000313" key="10">
    <source>
        <dbReference type="Proteomes" id="UP000747399"/>
    </source>
</evidence>
<dbReference type="InterPro" id="IPR029044">
    <property type="entry name" value="Nucleotide-diphossugar_trans"/>
</dbReference>
<evidence type="ECO:0000256" key="8">
    <source>
        <dbReference type="PIRSR" id="PIRSR000806-2"/>
    </source>
</evidence>
<evidence type="ECO:0000313" key="9">
    <source>
        <dbReference type="EMBL" id="GIL65767.1"/>
    </source>
</evidence>
<dbReference type="AlphaFoldDB" id="A0A8J4BRH2"/>
<evidence type="ECO:0000256" key="3">
    <source>
        <dbReference type="ARBA" id="ARBA00022679"/>
    </source>
</evidence>
<dbReference type="FunFam" id="3.90.550.10:FF:000002">
    <property type="entry name" value="UTP--glucose-1-phosphate uridylyltransferase"/>
    <property type="match status" value="1"/>
</dbReference>
<comment type="similarity">
    <text evidence="1 6">Belongs to the UDPGP type 1 family.</text>
</comment>
<dbReference type="EC" id="2.7.7.9" evidence="2 6"/>
<accession>A0A8J4BRH2</accession>
<evidence type="ECO:0000256" key="6">
    <source>
        <dbReference type="PIRNR" id="PIRNR000806"/>
    </source>
</evidence>
<evidence type="ECO:0000256" key="2">
    <source>
        <dbReference type="ARBA" id="ARBA00012415"/>
    </source>
</evidence>
<dbReference type="GO" id="GO:0006011">
    <property type="term" value="P:UDP-alpha-D-glucose metabolic process"/>
    <property type="evidence" value="ECO:0007669"/>
    <property type="project" value="UniProtKB-UniRule"/>
</dbReference>
<dbReference type="CDD" id="cd00897">
    <property type="entry name" value="UGPase_euk"/>
    <property type="match status" value="1"/>
</dbReference>
<feature type="binding site" evidence="8">
    <location>
        <position position="362"/>
    </location>
    <ligand>
        <name>UTP</name>
        <dbReference type="ChEBI" id="CHEBI:46398"/>
    </ligand>
</feature>
<dbReference type="SUPFAM" id="SSF53448">
    <property type="entry name" value="Nucleotide-diphospho-sugar transferases"/>
    <property type="match status" value="1"/>
</dbReference>
<comment type="caution">
    <text evidence="9">The sequence shown here is derived from an EMBL/GenBank/DDBJ whole genome shotgun (WGS) entry which is preliminary data.</text>
</comment>
<evidence type="ECO:0000256" key="4">
    <source>
        <dbReference type="ARBA" id="ARBA00022695"/>
    </source>
</evidence>
<dbReference type="Pfam" id="PF01704">
    <property type="entry name" value="UDPGP"/>
    <property type="match status" value="1"/>
</dbReference>
<evidence type="ECO:0000256" key="7">
    <source>
        <dbReference type="PIRSR" id="PIRSR000806-1"/>
    </source>
</evidence>
<keyword evidence="3 6" id="KW-0808">Transferase</keyword>
<dbReference type="PIRSF" id="PIRSF000806">
    <property type="entry name" value="UDPGP"/>
    <property type="match status" value="1"/>
</dbReference>
<reference evidence="9" key="1">
    <citation type="journal article" date="2021" name="Proc. Natl. Acad. Sci. U.S.A.">
        <title>Three genomes in the algal genus Volvox reveal the fate of a haploid sex-determining region after a transition to homothallism.</title>
        <authorList>
            <person name="Yamamoto K."/>
            <person name="Hamaji T."/>
            <person name="Kawai-Toyooka H."/>
            <person name="Matsuzaki R."/>
            <person name="Takahashi F."/>
            <person name="Nishimura Y."/>
            <person name="Kawachi M."/>
            <person name="Noguchi H."/>
            <person name="Minakuchi Y."/>
            <person name="Umen J.G."/>
            <person name="Toyoda A."/>
            <person name="Nozaki H."/>
        </authorList>
    </citation>
    <scope>NUCLEOTIDE SEQUENCE</scope>
    <source>
        <strain evidence="9">NIES-3780</strain>
    </source>
</reference>
<dbReference type="GO" id="GO:0003983">
    <property type="term" value="F:UTP:glucose-1-phosphate uridylyltransferase activity"/>
    <property type="evidence" value="ECO:0007669"/>
    <property type="project" value="UniProtKB-EC"/>
</dbReference>
<evidence type="ECO:0000256" key="5">
    <source>
        <dbReference type="ARBA" id="ARBA00048128"/>
    </source>
</evidence>
<gene>
    <name evidence="9" type="ORF">Vafri_19463</name>
</gene>
<dbReference type="PANTHER" id="PTHR43511">
    <property type="match status" value="1"/>
</dbReference>
<feature type="binding site" evidence="8">
    <location>
        <position position="215"/>
    </location>
    <ligand>
        <name>UTP</name>
        <dbReference type="ChEBI" id="CHEBI:46398"/>
    </ligand>
</feature>
<feature type="binding site" evidence="8">
    <location>
        <position position="156"/>
    </location>
    <ligand>
        <name>UTP</name>
        <dbReference type="ChEBI" id="CHEBI:46398"/>
    </ligand>
</feature>
<protein>
    <recommendedName>
        <fullName evidence="2 6">UTP--glucose-1-phosphate uridylyltransferase</fullName>
        <ecNumber evidence="2 6">2.7.7.9</ecNumber>
    </recommendedName>
</protein>
<feature type="binding site" evidence="7">
    <location>
        <position position="185"/>
    </location>
    <ligand>
        <name>substrate</name>
    </ligand>
</feature>
<proteinExistence type="inferred from homology"/>
<evidence type="ECO:0000256" key="1">
    <source>
        <dbReference type="ARBA" id="ARBA00010401"/>
    </source>
</evidence>
<dbReference type="InterPro" id="IPR002618">
    <property type="entry name" value="UDPGP_fam"/>
</dbReference>
<dbReference type="EMBL" id="BNCO01000078">
    <property type="protein sequence ID" value="GIL65767.1"/>
    <property type="molecule type" value="Genomic_DNA"/>
</dbReference>
<dbReference type="Gene3D" id="3.90.550.10">
    <property type="entry name" value="Spore Coat Polysaccharide Biosynthesis Protein SpsA, Chain A"/>
    <property type="match status" value="1"/>
</dbReference>
<dbReference type="Proteomes" id="UP000747399">
    <property type="component" value="Unassembled WGS sequence"/>
</dbReference>
<keyword evidence="4 6" id="KW-0548">Nucleotidyltransferase</keyword>
<feature type="binding site" evidence="8">
    <location>
        <position position="184"/>
    </location>
    <ligand>
        <name>UTP</name>
        <dbReference type="ChEBI" id="CHEBI:46398"/>
    </ligand>
</feature>
<sequence length="514" mass="54833">MANHFEDFKVKMQGAGLSEAAIAAFKKNYDQLVAGVTGMVPEDEINSATGLPSLLDLPSVSPSEAKTLLSQTAVLKLNGGLGTSMGLEKAKSLLVVKDGKTFLDLIAEQVKHMRKSYGSDVIFTLMNSFSTSDDTKAFLREKHPDLMEEPFIELMQNMSPKVDAATNKPASYPPHPDMEWCPPGHGDIYPSLLGSGMLDSLIGKGIKYLFVSNSDNLGATLDLDLLSYFATSNKAFLMEVCERTAADKKGGHLCLRRSDGRLMLRESAMCPDADKKAFEDIAKHKYFNTNNLWVSLEHLKATLDASGGALGLPLIKNKKTVNPRDSKSEPVFQLETAMGSAIECFDSAGAIVVPRSRFAPVKTCSDLFVLRSDAYIIAEDATVAVAPALLAAGGGVPLVKLDDAHYKLVDQLEALAPDVPSLIAAKSVTVKGPVKFTKGVVLTGDVTLEAEGSSPALLAAGEYSGSVKAAAPACGGLERGGCCTEMPAYPALLNCLAQRRMRLTPAWLSNDQPG</sequence>
<organism evidence="9 10">
    <name type="scientific">Volvox africanus</name>
    <dbReference type="NCBI Taxonomy" id="51714"/>
    <lineage>
        <taxon>Eukaryota</taxon>
        <taxon>Viridiplantae</taxon>
        <taxon>Chlorophyta</taxon>
        <taxon>core chlorophytes</taxon>
        <taxon>Chlorophyceae</taxon>
        <taxon>CS clade</taxon>
        <taxon>Chlamydomonadales</taxon>
        <taxon>Volvocaceae</taxon>
        <taxon>Volvox</taxon>
    </lineage>
</organism>
<name>A0A8J4BRH2_9CHLO</name>
<dbReference type="InterPro" id="IPR016267">
    <property type="entry name" value="UDPGP_trans"/>
</dbReference>
<comment type="catalytic activity">
    <reaction evidence="5 6">
        <text>alpha-D-glucose 1-phosphate + UTP + H(+) = UDP-alpha-D-glucose + diphosphate</text>
        <dbReference type="Rhea" id="RHEA:19889"/>
        <dbReference type="ChEBI" id="CHEBI:15378"/>
        <dbReference type="ChEBI" id="CHEBI:33019"/>
        <dbReference type="ChEBI" id="CHEBI:46398"/>
        <dbReference type="ChEBI" id="CHEBI:58601"/>
        <dbReference type="ChEBI" id="CHEBI:58885"/>
        <dbReference type="EC" id="2.7.7.9"/>
    </reaction>
</comment>
<dbReference type="Gene3D" id="2.160.10.10">
    <property type="entry name" value="Hexapeptide repeat proteins"/>
    <property type="match status" value="1"/>
</dbReference>
<keyword evidence="10" id="KW-1185">Reference proteome</keyword>